<evidence type="ECO:0000313" key="2">
    <source>
        <dbReference type="EMBL" id="TSJ62568.1"/>
    </source>
</evidence>
<dbReference type="PANTHER" id="PTHR43415">
    <property type="entry name" value="SPERMIDINE N(1)-ACETYLTRANSFERASE"/>
    <property type="match status" value="1"/>
</dbReference>
<dbReference type="EMBL" id="VMHE01000018">
    <property type="protein sequence ID" value="TSJ62568.1"/>
    <property type="molecule type" value="Genomic_DNA"/>
</dbReference>
<organism evidence="2 3">
    <name type="scientific">Allobacillus salarius</name>
    <dbReference type="NCBI Taxonomy" id="1955272"/>
    <lineage>
        <taxon>Bacteria</taxon>
        <taxon>Bacillati</taxon>
        <taxon>Bacillota</taxon>
        <taxon>Bacilli</taxon>
        <taxon>Bacillales</taxon>
        <taxon>Bacillaceae</taxon>
        <taxon>Allobacillus</taxon>
    </lineage>
</organism>
<dbReference type="Proteomes" id="UP000316425">
    <property type="component" value="Unassembled WGS sequence"/>
</dbReference>
<keyword evidence="3" id="KW-1185">Reference proteome</keyword>
<dbReference type="CDD" id="cd04301">
    <property type="entry name" value="NAT_SF"/>
    <property type="match status" value="1"/>
</dbReference>
<dbReference type="Gene3D" id="3.40.630.30">
    <property type="match status" value="1"/>
</dbReference>
<dbReference type="InterPro" id="IPR000182">
    <property type="entry name" value="GNAT_dom"/>
</dbReference>
<keyword evidence="2" id="KW-0808">Transferase</keyword>
<dbReference type="SUPFAM" id="SSF55729">
    <property type="entry name" value="Acyl-CoA N-acyltransferases (Nat)"/>
    <property type="match status" value="1"/>
</dbReference>
<protein>
    <submittedName>
        <fullName evidence="2">GNAT family N-acetyltransferase</fullName>
    </submittedName>
</protein>
<dbReference type="GO" id="GO:0004145">
    <property type="term" value="F:diamine N-acetyltransferase activity"/>
    <property type="evidence" value="ECO:0007669"/>
    <property type="project" value="TreeGrafter"/>
</dbReference>
<dbReference type="AlphaFoldDB" id="A0A556PDY9"/>
<dbReference type="InterPro" id="IPR016181">
    <property type="entry name" value="Acyl_CoA_acyltransferase"/>
</dbReference>
<dbReference type="PANTHER" id="PTHR43415:SF6">
    <property type="entry name" value="SPERMIDINE N(1)-ACETYLTRANSFERASE"/>
    <property type="match status" value="1"/>
</dbReference>
<sequence>MTKNLHLRPLEKSDLEFMHNMRVKSDVMDYWFEEPYTTLEKMNTMYENSQDNDSHRQFILYQNDERIGYVGLFDIETRHRNAEFGIMIAPEHQGKGYAADATRLTVEYGFNKVNLRKLYLYVDEVNEKAVHIYKKLGFQVDGTLREHYFVNGEYHDAYVMSLLRKDYTFGQ</sequence>
<proteinExistence type="predicted"/>
<comment type="caution">
    <text evidence="2">The sequence shown here is derived from an EMBL/GenBank/DDBJ whole genome shotgun (WGS) entry which is preliminary data.</text>
</comment>
<dbReference type="OrthoDB" id="9795206at2"/>
<evidence type="ECO:0000313" key="3">
    <source>
        <dbReference type="Proteomes" id="UP000316425"/>
    </source>
</evidence>
<accession>A0A556PDY9</accession>
<dbReference type="Pfam" id="PF13302">
    <property type="entry name" value="Acetyltransf_3"/>
    <property type="match status" value="1"/>
</dbReference>
<dbReference type="RefSeq" id="WP_144089133.1">
    <property type="nucleotide sequence ID" value="NZ_VMHE01000018.1"/>
</dbReference>
<reference evidence="2 3" key="1">
    <citation type="submission" date="2019-07" db="EMBL/GenBank/DDBJ databases">
        <title>Allobacillus sp. nov. SKP isolated from shrimp paste of Euphausiacea.</title>
        <authorList>
            <person name="Kanchanasin P."/>
            <person name="Tanasupawat S."/>
            <person name="Shi W."/>
            <person name="Wu L."/>
            <person name="Ma J."/>
        </authorList>
    </citation>
    <scope>NUCLEOTIDE SEQUENCE [LARGE SCALE GENOMIC DNA]</scope>
    <source>
        <strain evidence="2 3">SKP4-8</strain>
    </source>
</reference>
<name>A0A556PDY9_9BACI</name>
<feature type="domain" description="N-acetyltransferase" evidence="1">
    <location>
        <begin position="5"/>
        <end position="165"/>
    </location>
</feature>
<gene>
    <name evidence="2" type="ORF">FPQ13_09640</name>
</gene>
<dbReference type="PROSITE" id="PS51186">
    <property type="entry name" value="GNAT"/>
    <property type="match status" value="1"/>
</dbReference>
<evidence type="ECO:0000259" key="1">
    <source>
        <dbReference type="PROSITE" id="PS51186"/>
    </source>
</evidence>